<protein>
    <submittedName>
        <fullName evidence="2">Uncharacterized protein</fullName>
    </submittedName>
</protein>
<dbReference type="InParanoid" id="A0A074Y440"/>
<name>A0A074Y440_AURSE</name>
<keyword evidence="3" id="KW-1185">Reference proteome</keyword>
<sequence>MYRVIDFFISFLPVKAPGHISLALPNNLRENGNKNGEKSEEQDRQETGIDKNEKKKVDILEECKKDME</sequence>
<dbReference type="GeneID" id="25368879"/>
<dbReference type="HOGENOM" id="CLU_2793582_0_0_1"/>
<gene>
    <name evidence="2" type="ORF">AUEXF2481DRAFT_535111</name>
</gene>
<dbReference type="EMBL" id="KL584787">
    <property type="protein sequence ID" value="KEQ90704.1"/>
    <property type="molecule type" value="Genomic_DNA"/>
</dbReference>
<evidence type="ECO:0000313" key="2">
    <source>
        <dbReference type="EMBL" id="KEQ90704.1"/>
    </source>
</evidence>
<accession>A0A074Y440</accession>
<evidence type="ECO:0000256" key="1">
    <source>
        <dbReference type="SAM" id="MobiDB-lite"/>
    </source>
</evidence>
<proteinExistence type="predicted"/>
<feature type="compositionally biased region" description="Basic and acidic residues" evidence="1">
    <location>
        <begin position="31"/>
        <end position="54"/>
    </location>
</feature>
<dbReference type="Proteomes" id="UP000030641">
    <property type="component" value="Unassembled WGS sequence"/>
</dbReference>
<dbReference type="RefSeq" id="XP_013339191.1">
    <property type="nucleotide sequence ID" value="XM_013483737.1"/>
</dbReference>
<organism evidence="2 3">
    <name type="scientific">Aureobasidium subglaciale (strain EXF-2481)</name>
    <name type="common">Aureobasidium pullulans var. subglaciale</name>
    <dbReference type="NCBI Taxonomy" id="1043005"/>
    <lineage>
        <taxon>Eukaryota</taxon>
        <taxon>Fungi</taxon>
        <taxon>Dikarya</taxon>
        <taxon>Ascomycota</taxon>
        <taxon>Pezizomycotina</taxon>
        <taxon>Dothideomycetes</taxon>
        <taxon>Dothideomycetidae</taxon>
        <taxon>Dothideales</taxon>
        <taxon>Saccotheciaceae</taxon>
        <taxon>Aureobasidium</taxon>
    </lineage>
</organism>
<reference evidence="2 3" key="1">
    <citation type="journal article" date="2014" name="BMC Genomics">
        <title>Genome sequencing of four Aureobasidium pullulans varieties: biotechnological potential, stress tolerance, and description of new species.</title>
        <authorList>
            <person name="Gostin Ar C."/>
            <person name="Ohm R.A."/>
            <person name="Kogej T."/>
            <person name="Sonjak S."/>
            <person name="Turk M."/>
            <person name="Zajc J."/>
            <person name="Zalar P."/>
            <person name="Grube M."/>
            <person name="Sun H."/>
            <person name="Han J."/>
            <person name="Sharma A."/>
            <person name="Chiniquy J."/>
            <person name="Ngan C.Y."/>
            <person name="Lipzen A."/>
            <person name="Barry K."/>
            <person name="Grigoriev I.V."/>
            <person name="Gunde-Cimerman N."/>
        </authorList>
    </citation>
    <scope>NUCLEOTIDE SEQUENCE [LARGE SCALE GENOMIC DNA]</scope>
    <source>
        <strain evidence="2 3">EXF-2481</strain>
    </source>
</reference>
<dbReference type="AlphaFoldDB" id="A0A074Y440"/>
<feature type="region of interest" description="Disordered" evidence="1">
    <location>
        <begin position="24"/>
        <end position="54"/>
    </location>
</feature>
<evidence type="ECO:0000313" key="3">
    <source>
        <dbReference type="Proteomes" id="UP000030641"/>
    </source>
</evidence>